<dbReference type="InterPro" id="IPR024463">
    <property type="entry name" value="Transposase_TnpC_homeodom"/>
</dbReference>
<feature type="domain" description="Transposase TnpC homeodomain" evidence="3">
    <location>
        <begin position="2"/>
        <end position="74"/>
    </location>
</feature>
<protein>
    <submittedName>
        <fullName evidence="4">IS66 family transposase</fullName>
    </submittedName>
</protein>
<dbReference type="AlphaFoldDB" id="A0AAE6K8L1"/>
<dbReference type="NCBIfam" id="NF033517">
    <property type="entry name" value="transpos_IS66"/>
    <property type="match status" value="1"/>
</dbReference>
<accession>A0AAE6K8L1</accession>
<reference evidence="4 5" key="1">
    <citation type="submission" date="2019-03" db="EMBL/GenBank/DDBJ databases">
        <title>Complete genome assembly of MDR B. fragilis.</title>
        <authorList>
            <person name="Sydenham T.V."/>
            <person name="Hasman H."/>
            <person name="Justesen U.S."/>
        </authorList>
    </citation>
    <scope>NUCLEOTIDE SEQUENCE [LARGE SCALE GENOMIC DNA]</scope>
    <source>
        <strain evidence="4 5">DCMSKEJBY0001B</strain>
    </source>
</reference>
<proteinExistence type="predicted"/>
<dbReference type="Proteomes" id="UP000036847">
    <property type="component" value="Chromosome"/>
</dbReference>
<gene>
    <name evidence="4" type="ORF">EC80_022885</name>
</gene>
<name>A0AAE6K8L1_BACFG</name>
<evidence type="ECO:0000259" key="3">
    <source>
        <dbReference type="Pfam" id="PF13007"/>
    </source>
</evidence>
<evidence type="ECO:0000259" key="2">
    <source>
        <dbReference type="Pfam" id="PF03050"/>
    </source>
</evidence>
<evidence type="ECO:0000313" key="4">
    <source>
        <dbReference type="EMBL" id="QCQ47455.1"/>
    </source>
</evidence>
<sequence length="391" mass="44927">MAWLKRQYFGRKSEKLAHLAPSQLNLFESSLSEQLQEIEAAKEAAEKEIKESTVERKKERQTCKMLEGLPVVEVVIEPEGVDLTLYKRIGEERTRTLEFEPGKLYVKEIVRPKYGLKANTTLPEAGKSGVMIAPLPLLPIYKGLPGASLLAEMLLQKYEYHAPFYRQIQSFRHLGVRLSESSLNGWFKPACELLAPLYEVLKEETLKADYIQVDETTLPVIDNQAHRAKKEYLWVVRSVIDGVTFFHYQDGSRSTQVVEKLLTTFQGYLQSDRYQVYNVFSDKEGVCLAGCMAHIGRHFEQALDEHKSLAEYALAQIQSLYNIERMADNDEFAPEQRAELRQRLATPIMDALERWMEATYPKVLPKSRMGQAIDRLCVSIMVKNEELSARW</sequence>
<dbReference type="InterPro" id="IPR004291">
    <property type="entry name" value="Transposase_IS66_central"/>
</dbReference>
<dbReference type="EMBL" id="CP036546">
    <property type="protein sequence ID" value="QCQ47455.1"/>
    <property type="molecule type" value="Genomic_DNA"/>
</dbReference>
<feature type="coiled-coil region" evidence="1">
    <location>
        <begin position="24"/>
        <end position="62"/>
    </location>
</feature>
<keyword evidence="1" id="KW-0175">Coiled coil</keyword>
<dbReference type="Pfam" id="PF13007">
    <property type="entry name" value="LZ_Tnp_IS66"/>
    <property type="match status" value="1"/>
</dbReference>
<evidence type="ECO:0000256" key="1">
    <source>
        <dbReference type="SAM" id="Coils"/>
    </source>
</evidence>
<dbReference type="Pfam" id="PF03050">
    <property type="entry name" value="DDE_Tnp_IS66"/>
    <property type="match status" value="1"/>
</dbReference>
<feature type="domain" description="Transposase IS66 central" evidence="2">
    <location>
        <begin position="142"/>
        <end position="376"/>
    </location>
</feature>
<evidence type="ECO:0000313" key="5">
    <source>
        <dbReference type="Proteomes" id="UP000036847"/>
    </source>
</evidence>
<dbReference type="InterPro" id="IPR052344">
    <property type="entry name" value="Transposase-related"/>
</dbReference>
<organism evidence="4 5">
    <name type="scientific">Bacteroides fragilis</name>
    <dbReference type="NCBI Taxonomy" id="817"/>
    <lineage>
        <taxon>Bacteria</taxon>
        <taxon>Pseudomonadati</taxon>
        <taxon>Bacteroidota</taxon>
        <taxon>Bacteroidia</taxon>
        <taxon>Bacteroidales</taxon>
        <taxon>Bacteroidaceae</taxon>
        <taxon>Bacteroides</taxon>
    </lineage>
</organism>
<dbReference type="PANTHER" id="PTHR33678:SF1">
    <property type="entry name" value="BLL1576 PROTEIN"/>
    <property type="match status" value="1"/>
</dbReference>
<dbReference type="PANTHER" id="PTHR33678">
    <property type="entry name" value="BLL1576 PROTEIN"/>
    <property type="match status" value="1"/>
</dbReference>